<evidence type="ECO:0000256" key="1">
    <source>
        <dbReference type="SAM" id="MobiDB-lite"/>
    </source>
</evidence>
<name>A0ABY4FQM9_9MICO</name>
<feature type="compositionally biased region" description="Low complexity" evidence="1">
    <location>
        <begin position="1"/>
        <end position="10"/>
    </location>
</feature>
<dbReference type="RefSeq" id="WP_244729621.1">
    <property type="nucleotide sequence ID" value="NZ_CP095045.1"/>
</dbReference>
<organism evidence="2 3">
    <name type="scientific">Leucobacter allii</name>
    <dbReference type="NCBI Taxonomy" id="2932247"/>
    <lineage>
        <taxon>Bacteria</taxon>
        <taxon>Bacillati</taxon>
        <taxon>Actinomycetota</taxon>
        <taxon>Actinomycetes</taxon>
        <taxon>Micrococcales</taxon>
        <taxon>Microbacteriaceae</taxon>
        <taxon>Leucobacter</taxon>
    </lineage>
</organism>
<protein>
    <recommendedName>
        <fullName evidence="4">MmcB family DNA repair protein</fullName>
    </recommendedName>
</protein>
<feature type="region of interest" description="Disordered" evidence="1">
    <location>
        <begin position="192"/>
        <end position="217"/>
    </location>
</feature>
<keyword evidence="3" id="KW-1185">Reference proteome</keyword>
<feature type="region of interest" description="Disordered" evidence="1">
    <location>
        <begin position="1"/>
        <end position="21"/>
    </location>
</feature>
<proteinExistence type="predicted"/>
<evidence type="ECO:0008006" key="4">
    <source>
        <dbReference type="Google" id="ProtNLM"/>
    </source>
</evidence>
<sequence length="241" mass="27550">MTDELPGLELPRPEPEAKESIQQRITEREMLGLLREKYTRVRPGTNADRFVRAQHVRYPAERYVGEARAIADYLVVDTYDKHELIGFEVKVSRADWLAELRNPRKAEYWRQHCHRWYLVSSDPNIVRDDLPDGWGHITLGPRGLRITRRAPALAAEPMTGAVLAYWGRAIAKTRASELEADAIEHFLERTSRSSPERCSASTPAAAHSQFHPDDPSSIRCTRLGAHDEHEDAYSGLTWMEP</sequence>
<accession>A0ABY4FQM9</accession>
<dbReference type="Proteomes" id="UP000831786">
    <property type="component" value="Chromosome"/>
</dbReference>
<dbReference type="EMBL" id="CP095045">
    <property type="protein sequence ID" value="UOQ58573.1"/>
    <property type="molecule type" value="Genomic_DNA"/>
</dbReference>
<reference evidence="2 3" key="1">
    <citation type="submission" date="2022-04" db="EMBL/GenBank/DDBJ databases">
        <title>Leucobacter sp. isolated from rhizosphere of garlic.</title>
        <authorList>
            <person name="Won M."/>
            <person name="Lee C.-M."/>
            <person name="Woen H.-Y."/>
            <person name="Kwon S.-W."/>
        </authorList>
    </citation>
    <scope>NUCLEOTIDE SEQUENCE [LARGE SCALE GENOMIC DNA]</scope>
    <source>
        <strain evidence="2 3">H21R-40</strain>
    </source>
</reference>
<feature type="compositionally biased region" description="Basic and acidic residues" evidence="1">
    <location>
        <begin position="11"/>
        <end position="21"/>
    </location>
</feature>
<evidence type="ECO:0000313" key="3">
    <source>
        <dbReference type="Proteomes" id="UP000831786"/>
    </source>
</evidence>
<gene>
    <name evidence="2" type="ORF">MUN78_07045</name>
</gene>
<evidence type="ECO:0000313" key="2">
    <source>
        <dbReference type="EMBL" id="UOQ58573.1"/>
    </source>
</evidence>